<evidence type="ECO:0000313" key="1">
    <source>
        <dbReference type="EMBL" id="MDF2258906.1"/>
    </source>
</evidence>
<dbReference type="InterPro" id="IPR016039">
    <property type="entry name" value="Thiolase-like"/>
</dbReference>
<name>A0ABT5Z501_9ACTN</name>
<comment type="caution">
    <text evidence="1">The sequence shown here is derived from an EMBL/GenBank/DDBJ whole genome shotgun (WGS) entry which is preliminary data.</text>
</comment>
<sequence>MIGISGLAYALGSRIISNADLAISHGLEPDYFVSRTGIEHRLQRGGRTSSPCQPAP</sequence>
<dbReference type="EMBL" id="JARHTQ010000019">
    <property type="protein sequence ID" value="MDF2258906.1"/>
    <property type="molecule type" value="Genomic_DNA"/>
</dbReference>
<reference evidence="1 2" key="1">
    <citation type="submission" date="2023-03" db="EMBL/GenBank/DDBJ databases">
        <title>Draft genome sequence of type strain Streptomyces ferralitis JCM 14344.</title>
        <authorList>
            <person name="Klaysubun C."/>
            <person name="Duangmal K."/>
        </authorList>
    </citation>
    <scope>NUCLEOTIDE SEQUENCE [LARGE SCALE GENOMIC DNA]</scope>
    <source>
        <strain evidence="1 2">JCM 14344</strain>
    </source>
</reference>
<keyword evidence="2" id="KW-1185">Reference proteome</keyword>
<dbReference type="Gene3D" id="3.40.47.10">
    <property type="match status" value="1"/>
</dbReference>
<dbReference type="RefSeq" id="WP_275818512.1">
    <property type="nucleotide sequence ID" value="NZ_BAAANM010000006.1"/>
</dbReference>
<organism evidence="1 2">
    <name type="scientific">Streptantibioticus ferralitis</name>
    <dbReference type="NCBI Taxonomy" id="236510"/>
    <lineage>
        <taxon>Bacteria</taxon>
        <taxon>Bacillati</taxon>
        <taxon>Actinomycetota</taxon>
        <taxon>Actinomycetes</taxon>
        <taxon>Kitasatosporales</taxon>
        <taxon>Streptomycetaceae</taxon>
        <taxon>Streptantibioticus</taxon>
    </lineage>
</organism>
<protein>
    <submittedName>
        <fullName evidence="1">Uncharacterized protein</fullName>
    </submittedName>
</protein>
<dbReference type="Proteomes" id="UP001220022">
    <property type="component" value="Unassembled WGS sequence"/>
</dbReference>
<proteinExistence type="predicted"/>
<gene>
    <name evidence="1" type="ORF">P2L57_25305</name>
</gene>
<evidence type="ECO:0000313" key="2">
    <source>
        <dbReference type="Proteomes" id="UP001220022"/>
    </source>
</evidence>
<accession>A0ABT5Z501</accession>